<proteinExistence type="predicted"/>
<keyword evidence="2" id="KW-1185">Reference proteome</keyword>
<gene>
    <name evidence="1" type="ORF">CSSPTR1EN2_LOCUS22223</name>
</gene>
<organism evidence="1 2">
    <name type="scientific">Sphagnum troendelagicum</name>
    <dbReference type="NCBI Taxonomy" id="128251"/>
    <lineage>
        <taxon>Eukaryota</taxon>
        <taxon>Viridiplantae</taxon>
        <taxon>Streptophyta</taxon>
        <taxon>Embryophyta</taxon>
        <taxon>Bryophyta</taxon>
        <taxon>Sphagnophytina</taxon>
        <taxon>Sphagnopsida</taxon>
        <taxon>Sphagnales</taxon>
        <taxon>Sphagnaceae</taxon>
        <taxon>Sphagnum</taxon>
    </lineage>
</organism>
<protein>
    <submittedName>
        <fullName evidence="1">Uncharacterized protein</fullName>
    </submittedName>
</protein>
<dbReference type="Proteomes" id="UP001497512">
    <property type="component" value="Chromosome 8"/>
</dbReference>
<evidence type="ECO:0000313" key="1">
    <source>
        <dbReference type="EMBL" id="CAK9234450.1"/>
    </source>
</evidence>
<evidence type="ECO:0000313" key="2">
    <source>
        <dbReference type="Proteomes" id="UP001497512"/>
    </source>
</evidence>
<name>A0ABP0V074_9BRYO</name>
<reference evidence="1" key="1">
    <citation type="submission" date="2024-02" db="EMBL/GenBank/DDBJ databases">
        <authorList>
            <consortium name="ELIXIR-Norway"/>
            <consortium name="Elixir Norway"/>
        </authorList>
    </citation>
    <scope>NUCLEOTIDE SEQUENCE</scope>
</reference>
<accession>A0ABP0V074</accession>
<sequence>MVEVMAVIAVVVLLRERFFCLETSLTFLKNVREIFAKADGRTSNCPRCQGSGLLTNRSGWGCGQVLPIGNDFCWFCEGIGVIPIIGLSGFMLG</sequence>
<dbReference type="EMBL" id="OZ019900">
    <property type="protein sequence ID" value="CAK9234450.1"/>
    <property type="molecule type" value="Genomic_DNA"/>
</dbReference>